<dbReference type="SMART" id="SM00528">
    <property type="entry name" value="HNS"/>
    <property type="match status" value="1"/>
</dbReference>
<dbReference type="Proteomes" id="UP000068016">
    <property type="component" value="Unassembled WGS sequence"/>
</dbReference>
<comment type="caution">
    <text evidence="2">The sequence shown here is derived from an EMBL/GenBank/DDBJ whole genome shotgun (WGS) entry which is preliminary data.</text>
</comment>
<reference evidence="4 5" key="1">
    <citation type="submission" date="2015-11" db="EMBL/GenBank/DDBJ databases">
        <title>Expanding the genomic diversity of Burkholderia species for the development of highly accurate diagnostics.</title>
        <authorList>
            <person name="Sahl J."/>
            <person name="Keim P."/>
            <person name="Wagner D."/>
        </authorList>
    </citation>
    <scope>NUCLEOTIDE SEQUENCE [LARGE SCALE GENOMIC DNA]</scope>
    <source>
        <strain evidence="2 4">MSMB1301WGS</strain>
        <strain evidence="3 5">MSMB793WGS</strain>
    </source>
</reference>
<dbReference type="EMBL" id="LPLZ01000079">
    <property type="protein sequence ID" value="KWN05912.1"/>
    <property type="molecule type" value="Genomic_DNA"/>
</dbReference>
<evidence type="ECO:0000313" key="4">
    <source>
        <dbReference type="Proteomes" id="UP000062317"/>
    </source>
</evidence>
<evidence type="ECO:0000313" key="5">
    <source>
        <dbReference type="Proteomes" id="UP000068016"/>
    </source>
</evidence>
<dbReference type="RefSeq" id="WP_060108349.1">
    <property type="nucleotide sequence ID" value="NZ_LPEQ01000113.1"/>
</dbReference>
<evidence type="ECO:0000313" key="3">
    <source>
        <dbReference type="EMBL" id="KWN05912.1"/>
    </source>
</evidence>
<dbReference type="EMBL" id="LPEQ01000113">
    <property type="protein sequence ID" value="KVV41001.1"/>
    <property type="molecule type" value="Genomic_DNA"/>
</dbReference>
<dbReference type="Proteomes" id="UP000062317">
    <property type="component" value="Unassembled WGS sequence"/>
</dbReference>
<dbReference type="InterPro" id="IPR027444">
    <property type="entry name" value="H-NS_C_dom"/>
</dbReference>
<dbReference type="Pfam" id="PF00816">
    <property type="entry name" value="Histone_HNS"/>
    <property type="match status" value="1"/>
</dbReference>
<accession>A0A125BPP3</accession>
<dbReference type="Gene3D" id="4.10.430.10">
    <property type="entry name" value="Histone-like protein H-NS, C-terminal domain"/>
    <property type="match status" value="1"/>
</dbReference>
<gene>
    <name evidence="2" type="ORF">WT27_13710</name>
    <name evidence="3" type="ORF">WT83_27880</name>
</gene>
<evidence type="ECO:0000313" key="2">
    <source>
        <dbReference type="EMBL" id="KVV41001.1"/>
    </source>
</evidence>
<dbReference type="AlphaFoldDB" id="A0A125BPP3"/>
<name>A0A125BPP3_9BURK</name>
<keyword evidence="4" id="KW-1185">Reference proteome</keyword>
<feature type="domain" description="DNA-binding protein H-NS-like C-terminal" evidence="1">
    <location>
        <begin position="56"/>
        <end position="95"/>
    </location>
</feature>
<evidence type="ECO:0000259" key="1">
    <source>
        <dbReference type="SMART" id="SM00528"/>
    </source>
</evidence>
<proteinExistence type="predicted"/>
<organism evidence="2 4">
    <name type="scientific">Burkholderia territorii</name>
    <dbReference type="NCBI Taxonomy" id="1503055"/>
    <lineage>
        <taxon>Bacteria</taxon>
        <taxon>Pseudomonadati</taxon>
        <taxon>Pseudomonadota</taxon>
        <taxon>Betaproteobacteria</taxon>
        <taxon>Burkholderiales</taxon>
        <taxon>Burkholderiaceae</taxon>
        <taxon>Burkholderia</taxon>
        <taxon>Burkholderia cepacia complex</taxon>
    </lineage>
</organism>
<dbReference type="InterPro" id="IPR037150">
    <property type="entry name" value="H-NS_C_dom_sf"/>
</dbReference>
<sequence length="108" mass="12174">MNSNLQALQAQLRETNIKLAEAKSSEKIAALAAIKEQVDLYGISEEELLKACGFLKVKRKKAVAKYYDPSSGKTWSGHGSRPKWLEGKALEDYLVDRAPKPWWPEREA</sequence>
<dbReference type="SUPFAM" id="SSF81273">
    <property type="entry name" value="H-NS histone-like proteins"/>
    <property type="match status" value="1"/>
</dbReference>
<dbReference type="GO" id="GO:0003677">
    <property type="term" value="F:DNA binding"/>
    <property type="evidence" value="ECO:0007669"/>
    <property type="project" value="InterPro"/>
</dbReference>
<protein>
    <submittedName>
        <fullName evidence="2">Histone</fullName>
    </submittedName>
</protein>